<dbReference type="HOGENOM" id="CLU_1793157_0_0_9"/>
<dbReference type="KEGG" id="blr:BRLA_c031070"/>
<dbReference type="RefSeq" id="WP_003337136.1">
    <property type="nucleotide sequence ID" value="NZ_CP007806.1"/>
</dbReference>
<dbReference type="EMBL" id="CP007806">
    <property type="protein sequence ID" value="AIG27419.1"/>
    <property type="molecule type" value="Genomic_DNA"/>
</dbReference>
<organism evidence="1 2">
    <name type="scientific">Brevibacillus laterosporus LMG 15441</name>
    <dbReference type="NCBI Taxonomy" id="1042163"/>
    <lineage>
        <taxon>Bacteria</taxon>
        <taxon>Bacillati</taxon>
        <taxon>Bacillota</taxon>
        <taxon>Bacilli</taxon>
        <taxon>Bacillales</taxon>
        <taxon>Paenibacillaceae</taxon>
        <taxon>Brevibacillus</taxon>
    </lineage>
</organism>
<protein>
    <recommendedName>
        <fullName evidence="3">Phage tail protein</fullName>
    </recommendedName>
</protein>
<dbReference type="eggNOG" id="ENOG50340XZ">
    <property type="taxonomic scope" value="Bacteria"/>
</dbReference>
<dbReference type="Proteomes" id="UP000005850">
    <property type="component" value="Chromosome"/>
</dbReference>
<name>A0A075R6H0_BRELA</name>
<dbReference type="STRING" id="1042163.BRLA_c031070"/>
<evidence type="ECO:0000313" key="1">
    <source>
        <dbReference type="EMBL" id="AIG27419.1"/>
    </source>
</evidence>
<gene>
    <name evidence="1" type="ORF">BRLA_c031070</name>
</gene>
<evidence type="ECO:0000313" key="2">
    <source>
        <dbReference type="Proteomes" id="UP000005850"/>
    </source>
</evidence>
<reference evidence="1 2" key="1">
    <citation type="journal article" date="2011" name="J. Bacteriol.">
        <title>Genome sequence of Brevibacillus laterosporus LMG 15441, a pathogen of invertebrates.</title>
        <authorList>
            <person name="Djukic M."/>
            <person name="Poehlein A."/>
            <person name="Thurmer A."/>
            <person name="Daniel R."/>
        </authorList>
    </citation>
    <scope>NUCLEOTIDE SEQUENCE [LARGE SCALE GENOMIC DNA]</scope>
    <source>
        <strain evidence="1 2">LMG 15441</strain>
    </source>
</reference>
<evidence type="ECO:0008006" key="3">
    <source>
        <dbReference type="Google" id="ProtNLM"/>
    </source>
</evidence>
<keyword evidence="2" id="KW-1185">Reference proteome</keyword>
<accession>A0A075R6H0</accession>
<sequence>MAEAGLLGKKLVIAITDSNGNVLKKSPEILKWSEEEITTEDKKHPIGEETEYSTSTIDGWKGSFSGQDTNGAYDDIVDARLKYQKETGDTLSFSMFTTRVYKDGTVKKYKFTGVTFSGFKADVDGGSKAVNNSINWHATERILL</sequence>
<proteinExistence type="predicted"/>
<dbReference type="AlphaFoldDB" id="A0A075R6H0"/>